<keyword evidence="1" id="KW-0378">Hydrolase</keyword>
<protein>
    <submittedName>
        <fullName evidence="1">Glycoside hydrolase</fullName>
    </submittedName>
</protein>
<keyword evidence="2" id="KW-1185">Reference proteome</keyword>
<sequence length="589" mass="62343">MAYLLAVLVLAGGCVVSTLASTLSPRSPPGSQDVIVQMFEWTWDSIAAECTDFIGPAGYGFVQASPAQEHITAHQGIAGNQWWTDYQPVSYILTSKRGNRAQYQNMIDTCHSAGVRVIADTIFNHMAANDSGYGVAGSTFTHYVYPGIYQYQDFHHCGLEPNDDIVNYDNAVEVQTCQLDGLADLATETEYVRSRLAEYANDLLSLGVDGLRLDAAKHIAPSDLANITSRLSPSPYLTQEVIFGAGEPITPEMFTGIGDVQEFRYTYALQSAFLGSGGSSISTLEDLENQGWIAGSVANVFISNHDTERNGASLNAASPSNTYTLAHVFSLAHPYGTPSVLSSYSGFEDTDAGAPNDGVGTCSGDAGTNGWLCQHRWPAMAGMTGFRNNVGSMALTDWVSPTPQQIAFGRGALGFVVINNADNSWAATFTTSLPDGSYCDVVDGSSSAGLCTGAAYTVSDGSFSATILARSAIALHTGALGTGGSNPPPPPPSGTVSVSFSETATTVYGENIFVTGDLPQLGSWNPSSAIALSSASYPTWQVTISLPSDTAFQYKYIRIDGTSVVWESDPNRSAMTPASGSQSLNDVWR</sequence>
<organism evidence="1 2">
    <name type="scientific">Artomyces pyxidatus</name>
    <dbReference type="NCBI Taxonomy" id="48021"/>
    <lineage>
        <taxon>Eukaryota</taxon>
        <taxon>Fungi</taxon>
        <taxon>Dikarya</taxon>
        <taxon>Basidiomycota</taxon>
        <taxon>Agaricomycotina</taxon>
        <taxon>Agaricomycetes</taxon>
        <taxon>Russulales</taxon>
        <taxon>Auriscalpiaceae</taxon>
        <taxon>Artomyces</taxon>
    </lineage>
</organism>
<gene>
    <name evidence="1" type="ORF">BV25DRAFT_1916076</name>
</gene>
<accession>A0ACB8T1A5</accession>
<reference evidence="1" key="1">
    <citation type="submission" date="2021-03" db="EMBL/GenBank/DDBJ databases">
        <authorList>
            <consortium name="DOE Joint Genome Institute"/>
            <person name="Ahrendt S."/>
            <person name="Looney B.P."/>
            <person name="Miyauchi S."/>
            <person name="Morin E."/>
            <person name="Drula E."/>
            <person name="Courty P.E."/>
            <person name="Chicoki N."/>
            <person name="Fauchery L."/>
            <person name="Kohler A."/>
            <person name="Kuo A."/>
            <person name="Labutti K."/>
            <person name="Pangilinan J."/>
            <person name="Lipzen A."/>
            <person name="Riley R."/>
            <person name="Andreopoulos W."/>
            <person name="He G."/>
            <person name="Johnson J."/>
            <person name="Barry K.W."/>
            <person name="Grigoriev I.V."/>
            <person name="Nagy L."/>
            <person name="Hibbett D."/>
            <person name="Henrissat B."/>
            <person name="Matheny P.B."/>
            <person name="Labbe J."/>
            <person name="Martin F."/>
        </authorList>
    </citation>
    <scope>NUCLEOTIDE SEQUENCE</scope>
    <source>
        <strain evidence="1">HHB10654</strain>
    </source>
</reference>
<proteinExistence type="predicted"/>
<evidence type="ECO:0000313" key="2">
    <source>
        <dbReference type="Proteomes" id="UP000814140"/>
    </source>
</evidence>
<reference evidence="1" key="2">
    <citation type="journal article" date="2022" name="New Phytol.">
        <title>Evolutionary transition to the ectomycorrhizal habit in the genomes of a hyperdiverse lineage of mushroom-forming fungi.</title>
        <authorList>
            <person name="Looney B."/>
            <person name="Miyauchi S."/>
            <person name="Morin E."/>
            <person name="Drula E."/>
            <person name="Courty P.E."/>
            <person name="Kohler A."/>
            <person name="Kuo A."/>
            <person name="LaButti K."/>
            <person name="Pangilinan J."/>
            <person name="Lipzen A."/>
            <person name="Riley R."/>
            <person name="Andreopoulos W."/>
            <person name="He G."/>
            <person name="Johnson J."/>
            <person name="Nolan M."/>
            <person name="Tritt A."/>
            <person name="Barry K.W."/>
            <person name="Grigoriev I.V."/>
            <person name="Nagy L.G."/>
            <person name="Hibbett D."/>
            <person name="Henrissat B."/>
            <person name="Matheny P.B."/>
            <person name="Labbe J."/>
            <person name="Martin F.M."/>
        </authorList>
    </citation>
    <scope>NUCLEOTIDE SEQUENCE</scope>
    <source>
        <strain evidence="1">HHB10654</strain>
    </source>
</reference>
<comment type="caution">
    <text evidence="1">The sequence shown here is derived from an EMBL/GenBank/DDBJ whole genome shotgun (WGS) entry which is preliminary data.</text>
</comment>
<dbReference type="Proteomes" id="UP000814140">
    <property type="component" value="Unassembled WGS sequence"/>
</dbReference>
<name>A0ACB8T1A5_9AGAM</name>
<dbReference type="EMBL" id="MU277207">
    <property type="protein sequence ID" value="KAI0062563.1"/>
    <property type="molecule type" value="Genomic_DNA"/>
</dbReference>
<evidence type="ECO:0000313" key="1">
    <source>
        <dbReference type="EMBL" id="KAI0062563.1"/>
    </source>
</evidence>